<dbReference type="CDD" id="cd06257">
    <property type="entry name" value="DnaJ"/>
    <property type="match status" value="1"/>
</dbReference>
<dbReference type="InterPro" id="IPR002939">
    <property type="entry name" value="DnaJ_C"/>
</dbReference>
<dbReference type="InterPro" id="IPR001623">
    <property type="entry name" value="DnaJ_domain"/>
</dbReference>
<reference evidence="10" key="1">
    <citation type="submission" date="2022-08" db="EMBL/GenBank/DDBJ databases">
        <authorList>
            <person name="Gutierrez-Valencia J."/>
        </authorList>
    </citation>
    <scope>NUCLEOTIDE SEQUENCE</scope>
</reference>
<dbReference type="PROSITE" id="PS50076">
    <property type="entry name" value="DNAJ_2"/>
    <property type="match status" value="1"/>
</dbReference>
<gene>
    <name evidence="10" type="ORF">LITE_LOCUS37585</name>
</gene>
<keyword evidence="3 6" id="KW-0863">Zinc-finger</keyword>
<dbReference type="InterPro" id="IPR018253">
    <property type="entry name" value="DnaJ_domain_CS"/>
</dbReference>
<dbReference type="GO" id="GO:0051082">
    <property type="term" value="F:unfolded protein binding"/>
    <property type="evidence" value="ECO:0007669"/>
    <property type="project" value="InterPro"/>
</dbReference>
<dbReference type="SMART" id="SM00271">
    <property type="entry name" value="DnaJ"/>
    <property type="match status" value="1"/>
</dbReference>
<dbReference type="AlphaFoldDB" id="A0AAV0P9E2"/>
<dbReference type="Gene3D" id="2.10.230.10">
    <property type="entry name" value="Heat shock protein DnaJ, cysteine-rich domain"/>
    <property type="match status" value="1"/>
</dbReference>
<dbReference type="Pfam" id="PF01556">
    <property type="entry name" value="DnaJ_C"/>
    <property type="match status" value="1"/>
</dbReference>
<evidence type="ECO:0000256" key="5">
    <source>
        <dbReference type="ARBA" id="ARBA00023186"/>
    </source>
</evidence>
<feature type="region of interest" description="Disordered" evidence="7">
    <location>
        <begin position="445"/>
        <end position="466"/>
    </location>
</feature>
<dbReference type="GO" id="GO:0031072">
    <property type="term" value="F:heat shock protein binding"/>
    <property type="evidence" value="ECO:0007669"/>
    <property type="project" value="InterPro"/>
</dbReference>
<feature type="compositionally biased region" description="Basic and acidic residues" evidence="7">
    <location>
        <begin position="445"/>
        <end position="456"/>
    </location>
</feature>
<sequence>MVRSRGAYLLVGSLARRSSLLRSHSPDHDVYRSLLNWRCYRRLITTARGCNQAGVTGNSFPQNGRICPVSPRRTVIDTKNWLPFGALKPNGVRLIHGTAHTSKDYYDILGVSKNATQSDIKKSYYQLAKKFHPDSNKDDPEAQKKFQEVSKAYEVLKDEEKRSQYDQLGHEAFEHQGDNGFHPGGGAGFEHPFGEFFRMNDIFGSMFNQQRLGGEDVKVALELSFIEAVQGCTKNITFQTDVPCETCRGEGVPPGVKPQICKRCKGTGTEFTQTGFFSVQRSCNQCGGAGQTVSSFCKSCQGRKVKRGSKSIKLDIVPGVDDNETIKVPRSGGADPDRNQPGDLLINIKVREDPVFRREGANIHVDAVLSITQAILGGTIQVPTLTGDVVVKVRPGTQPGQKVVLKKKGIKTRRSYSFGDQFVHFNVSIPTSVTPRQRELLEEFAKEEQQGEEGDKNPAAAAGASN</sequence>
<evidence type="ECO:0000259" key="9">
    <source>
        <dbReference type="PROSITE" id="PS51188"/>
    </source>
</evidence>
<dbReference type="SUPFAM" id="SSF46565">
    <property type="entry name" value="Chaperone J-domain"/>
    <property type="match status" value="1"/>
</dbReference>
<dbReference type="GO" id="GO:0008270">
    <property type="term" value="F:zinc ion binding"/>
    <property type="evidence" value="ECO:0007669"/>
    <property type="project" value="UniProtKB-KW"/>
</dbReference>
<name>A0AAV0P9E2_9ROSI</name>
<evidence type="ECO:0000256" key="3">
    <source>
        <dbReference type="ARBA" id="ARBA00022771"/>
    </source>
</evidence>
<dbReference type="GO" id="GO:0009408">
    <property type="term" value="P:response to heat"/>
    <property type="evidence" value="ECO:0007669"/>
    <property type="project" value="InterPro"/>
</dbReference>
<feature type="domain" description="CR-type" evidence="9">
    <location>
        <begin position="231"/>
        <end position="309"/>
    </location>
</feature>
<dbReference type="PROSITE" id="PS51188">
    <property type="entry name" value="ZF_CR"/>
    <property type="match status" value="1"/>
</dbReference>
<dbReference type="CDD" id="cd10747">
    <property type="entry name" value="DnaJ_C"/>
    <property type="match status" value="1"/>
</dbReference>
<evidence type="ECO:0000256" key="7">
    <source>
        <dbReference type="SAM" id="MobiDB-lite"/>
    </source>
</evidence>
<dbReference type="PANTHER" id="PTHR43096:SF52">
    <property type="entry name" value="DNAJ HOMOLOG 1, MITOCHONDRIAL-RELATED"/>
    <property type="match status" value="1"/>
</dbReference>
<dbReference type="Gene3D" id="2.60.260.20">
    <property type="entry name" value="Urease metallochaperone UreE, N-terminal domain"/>
    <property type="match status" value="2"/>
</dbReference>
<keyword evidence="2" id="KW-0677">Repeat</keyword>
<dbReference type="CDD" id="cd10719">
    <property type="entry name" value="DnaJ_zf"/>
    <property type="match status" value="1"/>
</dbReference>
<dbReference type="HAMAP" id="MF_01152">
    <property type="entry name" value="DnaJ"/>
    <property type="match status" value="1"/>
</dbReference>
<dbReference type="Pfam" id="PF00226">
    <property type="entry name" value="DnaJ"/>
    <property type="match status" value="1"/>
</dbReference>
<dbReference type="PANTHER" id="PTHR43096">
    <property type="entry name" value="DNAJ HOMOLOG 1, MITOCHONDRIAL-RELATED"/>
    <property type="match status" value="1"/>
</dbReference>
<proteinExistence type="inferred from homology"/>
<dbReference type="Pfam" id="PF00684">
    <property type="entry name" value="DnaJ_CXXCXGXG"/>
    <property type="match status" value="1"/>
</dbReference>
<dbReference type="InterPro" id="IPR008971">
    <property type="entry name" value="HSP40/DnaJ_pept-bd"/>
</dbReference>
<dbReference type="NCBIfam" id="NF008035">
    <property type="entry name" value="PRK10767.1"/>
    <property type="match status" value="1"/>
</dbReference>
<organism evidence="10 11">
    <name type="scientific">Linum tenue</name>
    <dbReference type="NCBI Taxonomy" id="586396"/>
    <lineage>
        <taxon>Eukaryota</taxon>
        <taxon>Viridiplantae</taxon>
        <taxon>Streptophyta</taxon>
        <taxon>Embryophyta</taxon>
        <taxon>Tracheophyta</taxon>
        <taxon>Spermatophyta</taxon>
        <taxon>Magnoliopsida</taxon>
        <taxon>eudicotyledons</taxon>
        <taxon>Gunneridae</taxon>
        <taxon>Pentapetalae</taxon>
        <taxon>rosids</taxon>
        <taxon>fabids</taxon>
        <taxon>Malpighiales</taxon>
        <taxon>Linaceae</taxon>
        <taxon>Linum</taxon>
    </lineage>
</organism>
<keyword evidence="1 6" id="KW-0479">Metal-binding</keyword>
<dbReference type="Proteomes" id="UP001154282">
    <property type="component" value="Unassembled WGS sequence"/>
</dbReference>
<dbReference type="SUPFAM" id="SSF49493">
    <property type="entry name" value="HSP40/DnaJ peptide-binding domain"/>
    <property type="match status" value="2"/>
</dbReference>
<dbReference type="FunFam" id="2.60.260.20:FF:000005">
    <property type="entry name" value="Chaperone protein dnaJ 1, mitochondrial"/>
    <property type="match status" value="1"/>
</dbReference>
<evidence type="ECO:0000256" key="4">
    <source>
        <dbReference type="ARBA" id="ARBA00022833"/>
    </source>
</evidence>
<evidence type="ECO:0000256" key="2">
    <source>
        <dbReference type="ARBA" id="ARBA00022737"/>
    </source>
</evidence>
<dbReference type="PROSITE" id="PS00636">
    <property type="entry name" value="DNAJ_1"/>
    <property type="match status" value="1"/>
</dbReference>
<dbReference type="FunFam" id="2.10.230.10:FF:000002">
    <property type="entry name" value="Molecular chaperone DnaJ"/>
    <property type="match status" value="1"/>
</dbReference>
<dbReference type="InterPro" id="IPR012724">
    <property type="entry name" value="DnaJ"/>
</dbReference>
<keyword evidence="4 6" id="KW-0862">Zinc</keyword>
<dbReference type="InterPro" id="IPR001305">
    <property type="entry name" value="HSP_DnaJ_Cys-rich_dom"/>
</dbReference>
<feature type="zinc finger region" description="CR-type" evidence="6">
    <location>
        <begin position="231"/>
        <end position="309"/>
    </location>
</feature>
<dbReference type="Gene3D" id="1.10.287.110">
    <property type="entry name" value="DnaJ domain"/>
    <property type="match status" value="1"/>
</dbReference>
<dbReference type="GO" id="GO:0042026">
    <property type="term" value="P:protein refolding"/>
    <property type="evidence" value="ECO:0007669"/>
    <property type="project" value="TreeGrafter"/>
</dbReference>
<evidence type="ECO:0000313" key="11">
    <source>
        <dbReference type="Proteomes" id="UP001154282"/>
    </source>
</evidence>
<feature type="domain" description="J" evidence="8">
    <location>
        <begin position="104"/>
        <end position="169"/>
    </location>
</feature>
<dbReference type="SUPFAM" id="SSF57938">
    <property type="entry name" value="DnaJ/Hsp40 cysteine-rich domain"/>
    <property type="match status" value="1"/>
</dbReference>
<comment type="caution">
    <text evidence="10">The sequence shown here is derived from an EMBL/GenBank/DDBJ whole genome shotgun (WGS) entry which is preliminary data.</text>
</comment>
<evidence type="ECO:0000313" key="10">
    <source>
        <dbReference type="EMBL" id="CAI0467812.1"/>
    </source>
</evidence>
<dbReference type="PRINTS" id="PR00625">
    <property type="entry name" value="JDOMAIN"/>
</dbReference>
<evidence type="ECO:0000256" key="1">
    <source>
        <dbReference type="ARBA" id="ARBA00022723"/>
    </source>
</evidence>
<dbReference type="InterPro" id="IPR036410">
    <property type="entry name" value="HSP_DnaJ_Cys-rich_dom_sf"/>
</dbReference>
<dbReference type="GO" id="GO:0005524">
    <property type="term" value="F:ATP binding"/>
    <property type="evidence" value="ECO:0007669"/>
    <property type="project" value="InterPro"/>
</dbReference>
<accession>A0AAV0P9E2</accession>
<keyword evidence="11" id="KW-1185">Reference proteome</keyword>
<keyword evidence="5" id="KW-0143">Chaperone</keyword>
<dbReference type="EMBL" id="CAMGYJ010000008">
    <property type="protein sequence ID" value="CAI0467812.1"/>
    <property type="molecule type" value="Genomic_DNA"/>
</dbReference>
<dbReference type="GO" id="GO:0005737">
    <property type="term" value="C:cytoplasm"/>
    <property type="evidence" value="ECO:0007669"/>
    <property type="project" value="TreeGrafter"/>
</dbReference>
<protein>
    <submittedName>
        <fullName evidence="10">Uncharacterized protein</fullName>
    </submittedName>
</protein>
<evidence type="ECO:0000259" key="8">
    <source>
        <dbReference type="PROSITE" id="PS50076"/>
    </source>
</evidence>
<dbReference type="InterPro" id="IPR036869">
    <property type="entry name" value="J_dom_sf"/>
</dbReference>
<evidence type="ECO:0000256" key="6">
    <source>
        <dbReference type="PROSITE-ProRule" id="PRU00546"/>
    </source>
</evidence>